<comment type="caution">
    <text evidence="2">The sequence shown here is derived from an EMBL/GenBank/DDBJ whole genome shotgun (WGS) entry which is preliminary data.</text>
</comment>
<gene>
    <name evidence="2" type="ORF">K0M31_013621</name>
</gene>
<protein>
    <submittedName>
        <fullName evidence="2">Uncharacterized protein</fullName>
    </submittedName>
</protein>
<evidence type="ECO:0000313" key="2">
    <source>
        <dbReference type="EMBL" id="KAK1119121.1"/>
    </source>
</evidence>
<sequence length="85" mass="9522">MVLHMLDTLMTGHEPFYADYPSYQETDPLTHPHHQHPPHQHAIARNTGMPPVSLDATTHTPGTRDHSLLTDTLQLHSSLLTVVVN</sequence>
<feature type="region of interest" description="Disordered" evidence="1">
    <location>
        <begin position="20"/>
        <end position="65"/>
    </location>
</feature>
<dbReference type="AlphaFoldDB" id="A0AA40FHD6"/>
<accession>A0AA40FHD6</accession>
<proteinExistence type="predicted"/>
<dbReference type="Proteomes" id="UP001177670">
    <property type="component" value="Unassembled WGS sequence"/>
</dbReference>
<dbReference type="EMBL" id="JAHYIQ010000038">
    <property type="protein sequence ID" value="KAK1119121.1"/>
    <property type="molecule type" value="Genomic_DNA"/>
</dbReference>
<evidence type="ECO:0000313" key="3">
    <source>
        <dbReference type="Proteomes" id="UP001177670"/>
    </source>
</evidence>
<reference evidence="2" key="1">
    <citation type="submission" date="2021-10" db="EMBL/GenBank/DDBJ databases">
        <title>Melipona bicolor Genome sequencing and assembly.</title>
        <authorList>
            <person name="Araujo N.S."/>
            <person name="Arias M.C."/>
        </authorList>
    </citation>
    <scope>NUCLEOTIDE SEQUENCE</scope>
    <source>
        <strain evidence="2">USP_2M_L1-L4_2017</strain>
        <tissue evidence="2">Whole body</tissue>
    </source>
</reference>
<organism evidence="2 3">
    <name type="scientific">Melipona bicolor</name>
    <dbReference type="NCBI Taxonomy" id="60889"/>
    <lineage>
        <taxon>Eukaryota</taxon>
        <taxon>Metazoa</taxon>
        <taxon>Ecdysozoa</taxon>
        <taxon>Arthropoda</taxon>
        <taxon>Hexapoda</taxon>
        <taxon>Insecta</taxon>
        <taxon>Pterygota</taxon>
        <taxon>Neoptera</taxon>
        <taxon>Endopterygota</taxon>
        <taxon>Hymenoptera</taxon>
        <taxon>Apocrita</taxon>
        <taxon>Aculeata</taxon>
        <taxon>Apoidea</taxon>
        <taxon>Anthophila</taxon>
        <taxon>Apidae</taxon>
        <taxon>Melipona</taxon>
    </lineage>
</organism>
<keyword evidence="3" id="KW-1185">Reference proteome</keyword>
<name>A0AA40FHD6_9HYME</name>
<evidence type="ECO:0000256" key="1">
    <source>
        <dbReference type="SAM" id="MobiDB-lite"/>
    </source>
</evidence>